<evidence type="ECO:0000256" key="1">
    <source>
        <dbReference type="SAM" id="MobiDB-lite"/>
    </source>
</evidence>
<feature type="transmembrane region" description="Helical" evidence="2">
    <location>
        <begin position="70"/>
        <end position="92"/>
    </location>
</feature>
<name>A0ABT1AQ65_9RALS</name>
<reference evidence="3" key="2">
    <citation type="journal article" date="2023" name="Front. Microbiol.">
        <title>Ralstonia chuxiongensis sp. nov., Ralstonia mojiangensis sp. nov., and Ralstonia soli sp. nov., isolated from tobacco fields, are three novel species in the family Burkholderiaceae.</title>
        <authorList>
            <person name="Lu C.H."/>
            <person name="Zhang Y.Y."/>
            <person name="Jiang N."/>
            <person name="Chen W."/>
            <person name="Shao X."/>
            <person name="Zhao Z.M."/>
            <person name="Lu W.L."/>
            <person name="Hu X."/>
            <person name="Xi Y.X."/>
            <person name="Zou S.Y."/>
            <person name="Wei Q.J."/>
            <person name="Lin Z.L."/>
            <person name="Gong L."/>
            <person name="Gai X.T."/>
            <person name="Zhang L.Q."/>
            <person name="Li J.Y."/>
            <person name="Jin Y."/>
            <person name="Xia Z.Y."/>
        </authorList>
    </citation>
    <scope>NUCLEOTIDE SEQUENCE</scope>
    <source>
        <strain evidence="3">21MJYT02-11</strain>
    </source>
</reference>
<protein>
    <recommendedName>
        <fullName evidence="5">Transmembrane protein</fullName>
    </recommendedName>
</protein>
<keyword evidence="2" id="KW-1133">Transmembrane helix</keyword>
<dbReference type="EMBL" id="JAMXHT010000007">
    <property type="protein sequence ID" value="MCO5400429.1"/>
    <property type="molecule type" value="Genomic_DNA"/>
</dbReference>
<feature type="compositionally biased region" description="Basic and acidic residues" evidence="1">
    <location>
        <begin position="15"/>
        <end position="34"/>
    </location>
</feature>
<dbReference type="RefSeq" id="WP_252683050.1">
    <property type="nucleotide sequence ID" value="NZ_JAMXHT010000007.1"/>
</dbReference>
<keyword evidence="2" id="KW-0812">Transmembrane</keyword>
<organism evidence="3 4">
    <name type="scientific">Ralstonia soli</name>
    <dbReference type="NCBI Taxonomy" id="2953896"/>
    <lineage>
        <taxon>Bacteria</taxon>
        <taxon>Pseudomonadati</taxon>
        <taxon>Pseudomonadota</taxon>
        <taxon>Betaproteobacteria</taxon>
        <taxon>Burkholderiales</taxon>
        <taxon>Burkholderiaceae</taxon>
        <taxon>Ralstonia</taxon>
    </lineage>
</organism>
<accession>A0ABT1AQ65</accession>
<evidence type="ECO:0000313" key="3">
    <source>
        <dbReference type="EMBL" id="MCO5400429.1"/>
    </source>
</evidence>
<evidence type="ECO:0000256" key="2">
    <source>
        <dbReference type="SAM" id="Phobius"/>
    </source>
</evidence>
<evidence type="ECO:0008006" key="5">
    <source>
        <dbReference type="Google" id="ProtNLM"/>
    </source>
</evidence>
<feature type="transmembrane region" description="Helical" evidence="2">
    <location>
        <begin position="39"/>
        <end position="58"/>
    </location>
</feature>
<proteinExistence type="predicted"/>
<keyword evidence="4" id="KW-1185">Reference proteome</keyword>
<reference evidence="3" key="1">
    <citation type="submission" date="2022-06" db="EMBL/GenBank/DDBJ databases">
        <authorList>
            <person name="Lu C.-H."/>
        </authorList>
    </citation>
    <scope>NUCLEOTIDE SEQUENCE</scope>
    <source>
        <strain evidence="3">21MJYT02-11</strain>
    </source>
</reference>
<gene>
    <name evidence="3" type="ORF">NG900_19695</name>
</gene>
<comment type="caution">
    <text evidence="3">The sequence shown here is derived from an EMBL/GenBank/DDBJ whole genome shotgun (WGS) entry which is preliminary data.</text>
</comment>
<sequence>MAITSHPRRMPCPTPDDRRASTDPAPRHRDDPPPAKRTWWVPVVRTSVAACLVAAIPHTSIQLPFADGAWILHTAAALIFMVGAIDSLFLFAMRNKP</sequence>
<dbReference type="Proteomes" id="UP001162811">
    <property type="component" value="Unassembled WGS sequence"/>
</dbReference>
<keyword evidence="2" id="KW-0472">Membrane</keyword>
<evidence type="ECO:0000313" key="4">
    <source>
        <dbReference type="Proteomes" id="UP001162811"/>
    </source>
</evidence>
<feature type="region of interest" description="Disordered" evidence="1">
    <location>
        <begin position="1"/>
        <end position="36"/>
    </location>
</feature>